<dbReference type="AlphaFoldDB" id="A0A4Z2JE69"/>
<proteinExistence type="predicted"/>
<keyword evidence="2" id="KW-1185">Reference proteome</keyword>
<organism evidence="1 2">
    <name type="scientific">Liparis tanakae</name>
    <name type="common">Tanaka's snailfish</name>
    <dbReference type="NCBI Taxonomy" id="230148"/>
    <lineage>
        <taxon>Eukaryota</taxon>
        <taxon>Metazoa</taxon>
        <taxon>Chordata</taxon>
        <taxon>Craniata</taxon>
        <taxon>Vertebrata</taxon>
        <taxon>Euteleostomi</taxon>
        <taxon>Actinopterygii</taxon>
        <taxon>Neopterygii</taxon>
        <taxon>Teleostei</taxon>
        <taxon>Neoteleostei</taxon>
        <taxon>Acanthomorphata</taxon>
        <taxon>Eupercaria</taxon>
        <taxon>Perciformes</taxon>
        <taxon>Cottioidei</taxon>
        <taxon>Cottales</taxon>
        <taxon>Liparidae</taxon>
        <taxon>Liparis</taxon>
    </lineage>
</organism>
<comment type="caution">
    <text evidence="1">The sequence shown here is derived from an EMBL/GenBank/DDBJ whole genome shotgun (WGS) entry which is preliminary data.</text>
</comment>
<evidence type="ECO:0000313" key="2">
    <source>
        <dbReference type="Proteomes" id="UP000314294"/>
    </source>
</evidence>
<protein>
    <submittedName>
        <fullName evidence="1">Uncharacterized protein</fullName>
    </submittedName>
</protein>
<sequence>MLLMIFSRPLTHCFASPSLAAIRSRFFLRPLKMMEKHWSSSLLWRSGWDQRLSGLLAAAATRIAGISKRPGGRLRANLDQLPADQQELQIWISLQTCRDPTTDSQRLFMSLRRTMQAKQLDSFTTAPASDKKIACDAIFNYPHPHPYPYPYPYELPY</sequence>
<name>A0A4Z2JE69_9TELE</name>
<accession>A0A4Z2JE69</accession>
<gene>
    <name evidence="1" type="ORF">EYF80_001493</name>
</gene>
<evidence type="ECO:0000313" key="1">
    <source>
        <dbReference type="EMBL" id="TNN88277.1"/>
    </source>
</evidence>
<reference evidence="1 2" key="1">
    <citation type="submission" date="2019-03" db="EMBL/GenBank/DDBJ databases">
        <title>First draft genome of Liparis tanakae, snailfish: a comprehensive survey of snailfish specific genes.</title>
        <authorList>
            <person name="Kim W."/>
            <person name="Song I."/>
            <person name="Jeong J.-H."/>
            <person name="Kim D."/>
            <person name="Kim S."/>
            <person name="Ryu S."/>
            <person name="Song J.Y."/>
            <person name="Lee S.K."/>
        </authorList>
    </citation>
    <scope>NUCLEOTIDE SEQUENCE [LARGE SCALE GENOMIC DNA]</scope>
    <source>
        <tissue evidence="1">Muscle</tissue>
    </source>
</reference>
<dbReference type="EMBL" id="SRLO01000006">
    <property type="protein sequence ID" value="TNN88277.1"/>
    <property type="molecule type" value="Genomic_DNA"/>
</dbReference>
<dbReference type="Proteomes" id="UP000314294">
    <property type="component" value="Unassembled WGS sequence"/>
</dbReference>